<organism evidence="4">
    <name type="scientific">uncultured Caudovirales phage</name>
    <dbReference type="NCBI Taxonomy" id="2100421"/>
    <lineage>
        <taxon>Viruses</taxon>
        <taxon>Duplodnaviria</taxon>
        <taxon>Heunggongvirae</taxon>
        <taxon>Uroviricota</taxon>
        <taxon>Caudoviricetes</taxon>
        <taxon>Peduoviridae</taxon>
        <taxon>Maltschvirus</taxon>
        <taxon>Maltschvirus maltsch</taxon>
    </lineage>
</organism>
<keyword evidence="1" id="KW-0540">Nuclease</keyword>
<dbReference type="GO" id="GO:0017108">
    <property type="term" value="F:5'-flap endonuclease activity"/>
    <property type="evidence" value="ECO:0007669"/>
    <property type="project" value="InterPro"/>
</dbReference>
<dbReference type="EMBL" id="LR796537">
    <property type="protein sequence ID" value="CAB4150144.1"/>
    <property type="molecule type" value="Genomic_DNA"/>
</dbReference>
<dbReference type="PANTHER" id="PTHR42646:SF2">
    <property type="entry name" value="5'-3' EXONUCLEASE FAMILY PROTEIN"/>
    <property type="match status" value="1"/>
</dbReference>
<protein>
    <submittedName>
        <fullName evidence="4">Exo 5'-3' exonuclease (Including N-terminal domain of PolI)</fullName>
    </submittedName>
</protein>
<dbReference type="InterPro" id="IPR029060">
    <property type="entry name" value="PIN-like_dom_sf"/>
</dbReference>
<dbReference type="SUPFAM" id="SSF88723">
    <property type="entry name" value="PIN domain-like"/>
    <property type="match status" value="1"/>
</dbReference>
<dbReference type="InterPro" id="IPR038969">
    <property type="entry name" value="FEN"/>
</dbReference>
<accession>A0A6J5MTE2</accession>
<keyword evidence="4" id="KW-0269">Exonuclease</keyword>
<name>A0A6J5MTE2_9CAUD</name>
<evidence type="ECO:0000256" key="1">
    <source>
        <dbReference type="ARBA" id="ARBA00022722"/>
    </source>
</evidence>
<evidence type="ECO:0000259" key="3">
    <source>
        <dbReference type="SMART" id="SM00475"/>
    </source>
</evidence>
<dbReference type="GO" id="GO:0003677">
    <property type="term" value="F:DNA binding"/>
    <property type="evidence" value="ECO:0007669"/>
    <property type="project" value="InterPro"/>
</dbReference>
<dbReference type="Pfam" id="PF02739">
    <property type="entry name" value="5_3_exonuc_N"/>
    <property type="match status" value="1"/>
</dbReference>
<dbReference type="InterPro" id="IPR002421">
    <property type="entry name" value="5-3_exonuclease"/>
</dbReference>
<reference evidence="4" key="1">
    <citation type="submission" date="2020-04" db="EMBL/GenBank/DDBJ databases">
        <authorList>
            <person name="Chiriac C."/>
            <person name="Salcher M."/>
            <person name="Ghai R."/>
            <person name="Kavagutti S V."/>
        </authorList>
    </citation>
    <scope>NUCLEOTIDE SEQUENCE</scope>
</reference>
<dbReference type="InterPro" id="IPR008918">
    <property type="entry name" value="HhH2"/>
</dbReference>
<dbReference type="Gene3D" id="1.10.150.20">
    <property type="entry name" value="5' to 3' exonuclease, C-terminal subdomain"/>
    <property type="match status" value="1"/>
</dbReference>
<dbReference type="SMART" id="SM00279">
    <property type="entry name" value="HhH2"/>
    <property type="match status" value="1"/>
</dbReference>
<dbReference type="InterPro" id="IPR036279">
    <property type="entry name" value="5-3_exonuclease_C_sf"/>
</dbReference>
<proteinExistence type="predicted"/>
<evidence type="ECO:0000313" key="4">
    <source>
        <dbReference type="EMBL" id="CAB4150144.1"/>
    </source>
</evidence>
<evidence type="ECO:0000256" key="2">
    <source>
        <dbReference type="ARBA" id="ARBA00022801"/>
    </source>
</evidence>
<dbReference type="InterPro" id="IPR020046">
    <property type="entry name" value="5-3_exonucl_a-hlix_arch_N"/>
</dbReference>
<dbReference type="GO" id="GO:0008409">
    <property type="term" value="F:5'-3' exonuclease activity"/>
    <property type="evidence" value="ECO:0007669"/>
    <property type="project" value="InterPro"/>
</dbReference>
<keyword evidence="2" id="KW-0378">Hydrolase</keyword>
<gene>
    <name evidence="4" type="ORF">UFOVP562_31</name>
</gene>
<dbReference type="PANTHER" id="PTHR42646">
    <property type="entry name" value="FLAP ENDONUCLEASE XNI"/>
    <property type="match status" value="1"/>
</dbReference>
<sequence>MRTALIDSDILAYQAAAVSEKATDWGDGLWTLHAFEEEAGLAFETSLNRVLEKVEATDFLLAFSDSLNWRKDVLPTYKGNRAETRKPMLLKWVRKYANKYACISIPTLEGDDVLGIWATTKSKLDPAREFIICTTDKDLKTIPGKHYNFGRDEFFEITEHQADKWHMIQTLTGDTSDGYAGCPGVGPVGAEKILQKALDEGTPWANPKQLKEIYWKHVVAAYEKAGFGEEEALAQARVARILRATDYDDIQKKIILWTPT</sequence>
<dbReference type="Gene3D" id="3.40.50.1010">
    <property type="entry name" value="5'-nuclease"/>
    <property type="match status" value="1"/>
</dbReference>
<dbReference type="SMART" id="SM00475">
    <property type="entry name" value="53EXOc"/>
    <property type="match status" value="1"/>
</dbReference>
<dbReference type="SUPFAM" id="SSF47807">
    <property type="entry name" value="5' to 3' exonuclease, C-terminal subdomain"/>
    <property type="match status" value="1"/>
</dbReference>
<dbReference type="GO" id="GO:0033567">
    <property type="term" value="P:DNA replication, Okazaki fragment processing"/>
    <property type="evidence" value="ECO:0007669"/>
    <property type="project" value="InterPro"/>
</dbReference>
<feature type="domain" description="5'-3' exonuclease" evidence="3">
    <location>
        <begin position="1"/>
        <end position="256"/>
    </location>
</feature>